<protein>
    <submittedName>
        <fullName evidence="3">Uncharacterized protein</fullName>
    </submittedName>
</protein>
<name>A0A9D1AD57_9FIRM</name>
<dbReference type="InterPro" id="IPR011047">
    <property type="entry name" value="Quinoprotein_ADH-like_sf"/>
</dbReference>
<dbReference type="EMBL" id="DVGK01000087">
    <property type="protein sequence ID" value="HIR13804.1"/>
    <property type="molecule type" value="Genomic_DNA"/>
</dbReference>
<evidence type="ECO:0000313" key="3">
    <source>
        <dbReference type="EMBL" id="HIR13804.1"/>
    </source>
</evidence>
<feature type="transmembrane region" description="Helical" evidence="2">
    <location>
        <begin position="71"/>
        <end position="91"/>
    </location>
</feature>
<organism evidence="3 4">
    <name type="scientific">Candidatus Choladousia intestinavium</name>
    <dbReference type="NCBI Taxonomy" id="2840727"/>
    <lineage>
        <taxon>Bacteria</taxon>
        <taxon>Bacillati</taxon>
        <taxon>Bacillota</taxon>
        <taxon>Clostridia</taxon>
        <taxon>Lachnospirales</taxon>
        <taxon>Lachnospiraceae</taxon>
        <taxon>Lachnospiraceae incertae sedis</taxon>
        <taxon>Candidatus Choladousia</taxon>
    </lineage>
</organism>
<reference evidence="3" key="2">
    <citation type="journal article" date="2021" name="PeerJ">
        <title>Extensive microbial diversity within the chicken gut microbiome revealed by metagenomics and culture.</title>
        <authorList>
            <person name="Gilroy R."/>
            <person name="Ravi A."/>
            <person name="Getino M."/>
            <person name="Pursley I."/>
            <person name="Horton D.L."/>
            <person name="Alikhan N.F."/>
            <person name="Baker D."/>
            <person name="Gharbi K."/>
            <person name="Hall N."/>
            <person name="Watson M."/>
            <person name="Adriaenssens E.M."/>
            <person name="Foster-Nyarko E."/>
            <person name="Jarju S."/>
            <person name="Secka A."/>
            <person name="Antonio M."/>
            <person name="Oren A."/>
            <person name="Chaudhuri R.R."/>
            <person name="La Ragione R."/>
            <person name="Hildebrand F."/>
            <person name="Pallen M.J."/>
        </authorList>
    </citation>
    <scope>NUCLEOTIDE SEQUENCE</scope>
    <source>
        <strain evidence="3">ChiSjej4B22-8148</strain>
    </source>
</reference>
<keyword evidence="2" id="KW-0812">Transmembrane</keyword>
<dbReference type="InterPro" id="IPR043765">
    <property type="entry name" value="DUF5711"/>
</dbReference>
<dbReference type="Pfam" id="PF18975">
    <property type="entry name" value="DUF5711"/>
    <property type="match status" value="1"/>
</dbReference>
<feature type="compositionally biased region" description="Acidic residues" evidence="1">
    <location>
        <begin position="25"/>
        <end position="34"/>
    </location>
</feature>
<evidence type="ECO:0000256" key="2">
    <source>
        <dbReference type="SAM" id="Phobius"/>
    </source>
</evidence>
<keyword evidence="2" id="KW-0472">Membrane</keyword>
<dbReference type="Proteomes" id="UP000886757">
    <property type="component" value="Unassembled WGS sequence"/>
</dbReference>
<accession>A0A9D1AD57</accession>
<evidence type="ECO:0000313" key="4">
    <source>
        <dbReference type="Proteomes" id="UP000886757"/>
    </source>
</evidence>
<dbReference type="SUPFAM" id="SSF50998">
    <property type="entry name" value="Quinoprotein alcohol dehydrogenase-like"/>
    <property type="match status" value="1"/>
</dbReference>
<keyword evidence="2" id="KW-1133">Transmembrane helix</keyword>
<comment type="caution">
    <text evidence="3">The sequence shown here is derived from an EMBL/GenBank/DDBJ whole genome shotgun (WGS) entry which is preliminary data.</text>
</comment>
<feature type="region of interest" description="Disordered" evidence="1">
    <location>
        <begin position="24"/>
        <end position="52"/>
    </location>
</feature>
<feature type="compositionally biased region" description="Basic and acidic residues" evidence="1">
    <location>
        <begin position="35"/>
        <end position="52"/>
    </location>
</feature>
<proteinExistence type="predicted"/>
<evidence type="ECO:0000256" key="1">
    <source>
        <dbReference type="SAM" id="MobiDB-lite"/>
    </source>
</evidence>
<gene>
    <name evidence="3" type="ORF">IAB31_07770</name>
</gene>
<reference evidence="3" key="1">
    <citation type="submission" date="2020-10" db="EMBL/GenBank/DDBJ databases">
        <authorList>
            <person name="Gilroy R."/>
        </authorList>
    </citation>
    <scope>NUCLEOTIDE SEQUENCE</scope>
    <source>
        <strain evidence="3">ChiSjej4B22-8148</strain>
    </source>
</reference>
<sequence length="432" mass="49004">MKMNKWKEFFQKTVQKLAFLKPGEDVSEEEEELQVEEKELSSGSESVKDLPEGDLRQKLKNHRIFARKRRLILLAAAACVILGFYLYNSFYQFHDYIISNSYENTATSGTQYLELGNHIVKYNSDGVSYVTTRNEQEWSITYSMQSPIADVCGSTVAIAEQQGTQVYVVNEDGLVGNFETTLPILKVRVSRQGVVAVVLQEEDVTWVNMFQADGTAIVNDKTTVSESGYPIDVDISPNGERLMVSYLEMADGTLKSNIVFYHFGAEGESAENHIVSSTEYEGTVVPIVTFCTDGRAIAVRDDGFTVFNGENNPKAGTSVEFDEEIVSCFYDESYIGFLFNSEEEDYDYRMELYTQRGRKKAECHIQGGFDEIKLENGQILVYSDSELAAYTTNGRLKFSSPYEKAVEEFFYLSEFRRYLVITGDSFDRIRIV</sequence>
<dbReference type="AlphaFoldDB" id="A0A9D1AD57"/>